<dbReference type="PANTHER" id="PTHR13184:SF5">
    <property type="entry name" value="METHYLTRANSFERASE-LIKE PROTEIN 17, MITOCHONDRIAL"/>
    <property type="match status" value="1"/>
</dbReference>
<dbReference type="OrthoDB" id="421327at2759"/>
<dbReference type="PANTHER" id="PTHR13184">
    <property type="entry name" value="37S RIBOSOMAL PROTEIN S22"/>
    <property type="match status" value="1"/>
</dbReference>
<dbReference type="AlphaFoldDB" id="A0A0R3TLE8"/>
<accession>A0A0R3TLE8</accession>
<keyword evidence="6" id="KW-0496">Mitochondrion</keyword>
<feature type="compositionally biased region" description="Acidic residues" evidence="8">
    <location>
        <begin position="472"/>
        <end position="484"/>
    </location>
</feature>
<evidence type="ECO:0000256" key="2">
    <source>
        <dbReference type="ARBA" id="ARBA00022723"/>
    </source>
</evidence>
<keyword evidence="3" id="KW-0809">Transit peptide</keyword>
<comment type="subcellular location">
    <subcellularLocation>
        <location evidence="1">Mitochondrion</location>
    </subcellularLocation>
</comment>
<dbReference type="EMBL" id="UZAE01012186">
    <property type="protein sequence ID" value="VDO03923.1"/>
    <property type="molecule type" value="Genomic_DNA"/>
</dbReference>
<dbReference type="STRING" id="102285.A0A0R3TLE8"/>
<organism evidence="11">
    <name type="scientific">Rodentolepis nana</name>
    <name type="common">Dwarf tapeworm</name>
    <name type="synonym">Hymenolepis nana</name>
    <dbReference type="NCBI Taxonomy" id="102285"/>
    <lineage>
        <taxon>Eukaryota</taxon>
        <taxon>Metazoa</taxon>
        <taxon>Spiralia</taxon>
        <taxon>Lophotrochozoa</taxon>
        <taxon>Platyhelminthes</taxon>
        <taxon>Cestoda</taxon>
        <taxon>Eucestoda</taxon>
        <taxon>Cyclophyllidea</taxon>
        <taxon>Hymenolepididae</taxon>
        <taxon>Rodentolepis</taxon>
    </lineage>
</organism>
<gene>
    <name evidence="9" type="ORF">HNAJ_LOCUS8063</name>
</gene>
<feature type="region of interest" description="Disordered" evidence="8">
    <location>
        <begin position="472"/>
        <end position="491"/>
    </location>
</feature>
<proteinExistence type="predicted"/>
<evidence type="ECO:0000313" key="9">
    <source>
        <dbReference type="EMBL" id="VDO03923.1"/>
    </source>
</evidence>
<reference evidence="9 10" key="2">
    <citation type="submission" date="2018-11" db="EMBL/GenBank/DDBJ databases">
        <authorList>
            <consortium name="Pathogen Informatics"/>
        </authorList>
    </citation>
    <scope>NUCLEOTIDE SEQUENCE [LARGE SCALE GENOMIC DNA]</scope>
</reference>
<keyword evidence="2" id="KW-0479">Metal-binding</keyword>
<evidence type="ECO:0000256" key="8">
    <source>
        <dbReference type="SAM" id="MobiDB-lite"/>
    </source>
</evidence>
<sequence length="491" mass="54775">MKAATSSLTKYFQKTVSGTQKYIVASDFPQQILQGSSNVNGSEIPSRHALRKHKYYLQLPALTLPDSLDLAATDCLREYNTFSIKHLKQLSTRLINHLHERELLTEKEIIEKLAKHRDAETKKFEHSITEVDEGTEAALQYHVENPFIGSARSEREIRAQCLSTWKSINYNESNSLLYLVGRLAPNFAVACRILYEIRKRAPLFVPTSLFDFASGLGTYTWAANTIWPAGCIREHHLVEASGPMTVLSEFLLSKRGQGIPPNTYIFPGVRHRRFIPSVDVTGDLVMSGYALLEMAGEHDRRRVIESLWSRTNGFLVLIEEGTKAGHAALLEARDWLIRNGGDEMHIFAPCPHSFSCGRAGLGCKSAVKYYQFGLTKDPTYTNEETFSYLVVSRGDWRRFTKEGLNGKEVSTHPRIVSPCPAGGGAALDIDLCLPNGDCERVVFSKSGTNQQLYFFLKNSLAGNIAPCERVEDADTSLENSDEVSTEITTAG</sequence>
<evidence type="ECO:0000256" key="3">
    <source>
        <dbReference type="ARBA" id="ARBA00022946"/>
    </source>
</evidence>
<dbReference type="GO" id="GO:0051536">
    <property type="term" value="F:iron-sulfur cluster binding"/>
    <property type="evidence" value="ECO:0007669"/>
    <property type="project" value="UniProtKB-KW"/>
</dbReference>
<dbReference type="GO" id="GO:0008168">
    <property type="term" value="F:methyltransferase activity"/>
    <property type="evidence" value="ECO:0007669"/>
    <property type="project" value="InterPro"/>
</dbReference>
<dbReference type="GO" id="GO:0003735">
    <property type="term" value="F:structural constituent of ribosome"/>
    <property type="evidence" value="ECO:0007669"/>
    <property type="project" value="TreeGrafter"/>
</dbReference>
<dbReference type="InterPro" id="IPR052571">
    <property type="entry name" value="Mt_RNA_Methyltransferase"/>
</dbReference>
<evidence type="ECO:0000313" key="11">
    <source>
        <dbReference type="WBParaSite" id="HNAJ_0000806701-mRNA-1"/>
    </source>
</evidence>
<keyword evidence="10" id="KW-1185">Reference proteome</keyword>
<keyword evidence="4" id="KW-0408">Iron</keyword>
<evidence type="ECO:0000256" key="1">
    <source>
        <dbReference type="ARBA" id="ARBA00004173"/>
    </source>
</evidence>
<dbReference type="GO" id="GO:0006412">
    <property type="term" value="P:translation"/>
    <property type="evidence" value="ECO:0007669"/>
    <property type="project" value="InterPro"/>
</dbReference>
<dbReference type="Pfam" id="PF09243">
    <property type="entry name" value="Rsm22"/>
    <property type="match status" value="1"/>
</dbReference>
<protein>
    <submittedName>
        <fullName evidence="11">Methyltransferase-like protein 17, mitochondrial</fullName>
    </submittedName>
</protein>
<dbReference type="WBParaSite" id="HNAJ_0000806701-mRNA-1">
    <property type="protein sequence ID" value="HNAJ_0000806701-mRNA-1"/>
    <property type="gene ID" value="HNAJ_0000806701"/>
</dbReference>
<evidence type="ECO:0000256" key="4">
    <source>
        <dbReference type="ARBA" id="ARBA00023004"/>
    </source>
</evidence>
<reference evidence="11" key="1">
    <citation type="submission" date="2017-02" db="UniProtKB">
        <authorList>
            <consortium name="WormBaseParasite"/>
        </authorList>
    </citation>
    <scope>IDENTIFICATION</scope>
</reference>
<dbReference type="GO" id="GO:0005763">
    <property type="term" value="C:mitochondrial small ribosomal subunit"/>
    <property type="evidence" value="ECO:0007669"/>
    <property type="project" value="TreeGrafter"/>
</dbReference>
<evidence type="ECO:0000256" key="6">
    <source>
        <dbReference type="ARBA" id="ARBA00023128"/>
    </source>
</evidence>
<comment type="function">
    <text evidence="7">Mitochondrial ribosome (mitoribosome) assembly factor. Binds at the interface of the head and body domains of the mitochondrial small ribosomal subunit (mt-SSU), occluding the mRNA channel and preventing compaction of the head domain towards the body. Probable inactive methyltransferase: retains the characteristic folding and ability to bind S-adenosyl-L-methionine, but it probably lost its methyltransferase activity.</text>
</comment>
<evidence type="ECO:0000313" key="10">
    <source>
        <dbReference type="Proteomes" id="UP000278807"/>
    </source>
</evidence>
<evidence type="ECO:0000256" key="7">
    <source>
        <dbReference type="ARBA" id="ARBA00045681"/>
    </source>
</evidence>
<dbReference type="Proteomes" id="UP000278807">
    <property type="component" value="Unassembled WGS sequence"/>
</dbReference>
<keyword evidence="5" id="KW-0411">Iron-sulfur</keyword>
<dbReference type="GO" id="GO:0046872">
    <property type="term" value="F:metal ion binding"/>
    <property type="evidence" value="ECO:0007669"/>
    <property type="project" value="UniProtKB-KW"/>
</dbReference>
<evidence type="ECO:0000256" key="5">
    <source>
        <dbReference type="ARBA" id="ARBA00023014"/>
    </source>
</evidence>
<name>A0A0R3TLE8_RODNA</name>
<dbReference type="InterPro" id="IPR015324">
    <property type="entry name" value="Ribosomal_Rsm22-like"/>
</dbReference>